<dbReference type="PRINTS" id="PR00507">
    <property type="entry name" value="N12N6MTFRASE"/>
</dbReference>
<dbReference type="InterPro" id="IPR053980">
    <property type="entry name" value="ISP_coupler"/>
</dbReference>
<dbReference type="InterPro" id="IPR011335">
    <property type="entry name" value="Restrct_endonuc-II-like"/>
</dbReference>
<keyword evidence="4" id="KW-0067">ATP-binding</keyword>
<dbReference type="Pfam" id="PF00271">
    <property type="entry name" value="Helicase_C"/>
    <property type="match status" value="1"/>
</dbReference>
<dbReference type="InterPro" id="IPR027417">
    <property type="entry name" value="P-loop_NTPase"/>
</dbReference>
<dbReference type="PANTHER" id="PTHR47396">
    <property type="entry name" value="TYPE I RESTRICTION ENZYME ECOKI R PROTEIN"/>
    <property type="match status" value="1"/>
</dbReference>
<dbReference type="GO" id="GO:0008170">
    <property type="term" value="F:N-methyltransferase activity"/>
    <property type="evidence" value="ECO:0007669"/>
    <property type="project" value="InterPro"/>
</dbReference>
<comment type="similarity">
    <text evidence="1">Belongs to the N(4)/N(6)-methyltransferase family.</text>
</comment>
<dbReference type="SUPFAM" id="SSF52540">
    <property type="entry name" value="P-loop containing nucleoside triphosphate hydrolases"/>
    <property type="match status" value="2"/>
</dbReference>
<dbReference type="CDD" id="cd18785">
    <property type="entry name" value="SF2_C"/>
    <property type="match status" value="1"/>
</dbReference>
<evidence type="ECO:0000313" key="4">
    <source>
        <dbReference type="EMBL" id="MCG5077916.1"/>
    </source>
</evidence>
<dbReference type="InterPro" id="IPR003356">
    <property type="entry name" value="DNA_methylase_A-5"/>
</dbReference>
<dbReference type="CDD" id="cd22333">
    <property type="entry name" value="LlaBIII_nuclease-like"/>
    <property type="match status" value="1"/>
</dbReference>
<dbReference type="RefSeq" id="WP_238467808.1">
    <property type="nucleotide sequence ID" value="NZ_JAKLJA010000045.1"/>
</dbReference>
<dbReference type="InterPro" id="IPR050742">
    <property type="entry name" value="Helicase_Restrict-Modif_Enz"/>
</dbReference>
<dbReference type="Gene3D" id="3.40.1350.10">
    <property type="match status" value="1"/>
</dbReference>
<dbReference type="PROSITE" id="PS51192">
    <property type="entry name" value="HELICASE_ATP_BIND_1"/>
    <property type="match status" value="1"/>
</dbReference>
<dbReference type="Gene3D" id="3.40.50.300">
    <property type="entry name" value="P-loop containing nucleotide triphosphate hydrolases"/>
    <property type="match status" value="2"/>
</dbReference>
<protein>
    <submittedName>
        <fullName evidence="4">DEAD/DEAH box helicase family protein</fullName>
    </submittedName>
</protein>
<dbReference type="GO" id="GO:0005524">
    <property type="term" value="F:ATP binding"/>
    <property type="evidence" value="ECO:0007669"/>
    <property type="project" value="InterPro"/>
</dbReference>
<dbReference type="InterPro" id="IPR006935">
    <property type="entry name" value="Helicase/UvrB_N"/>
</dbReference>
<dbReference type="InterPro" id="IPR001650">
    <property type="entry name" value="Helicase_C-like"/>
</dbReference>
<dbReference type="InterPro" id="IPR041635">
    <property type="entry name" value="Type_ISP_LLaBIII_C"/>
</dbReference>
<dbReference type="GO" id="GO:0003677">
    <property type="term" value="F:DNA binding"/>
    <property type="evidence" value="ECO:0007669"/>
    <property type="project" value="InterPro"/>
</dbReference>
<organism evidence="4 5">
    <name type="scientific">Paraburkholderia tagetis</name>
    <dbReference type="NCBI Taxonomy" id="2913261"/>
    <lineage>
        <taxon>Bacteria</taxon>
        <taxon>Pseudomonadati</taxon>
        <taxon>Pseudomonadota</taxon>
        <taxon>Betaproteobacteria</taxon>
        <taxon>Burkholderiales</taxon>
        <taxon>Burkholderiaceae</taxon>
        <taxon>Paraburkholderia</taxon>
    </lineage>
</organism>
<dbReference type="InterPro" id="IPR011856">
    <property type="entry name" value="tRNA_endonuc-like_dom_sf"/>
</dbReference>
<comment type="caution">
    <text evidence="4">The sequence shown here is derived from an EMBL/GenBank/DDBJ whole genome shotgun (WGS) entry which is preliminary data.</text>
</comment>
<accession>A0A9X2A1G1</accession>
<dbReference type="GO" id="GO:0016787">
    <property type="term" value="F:hydrolase activity"/>
    <property type="evidence" value="ECO:0007669"/>
    <property type="project" value="InterPro"/>
</dbReference>
<dbReference type="Pfam" id="PF13156">
    <property type="entry name" value="Mrr_cat_2"/>
    <property type="match status" value="1"/>
</dbReference>
<gene>
    <name evidence="4" type="ORF">L5014_32010</name>
</gene>
<dbReference type="Pfam" id="PF22240">
    <property type="entry name" value="ISP_coupler"/>
    <property type="match status" value="1"/>
</dbReference>
<evidence type="ECO:0000256" key="1">
    <source>
        <dbReference type="ARBA" id="ARBA00006594"/>
    </source>
</evidence>
<proteinExistence type="inferred from homology"/>
<dbReference type="InterPro" id="IPR029063">
    <property type="entry name" value="SAM-dependent_MTases_sf"/>
</dbReference>
<keyword evidence="4" id="KW-0378">Hydrolase</keyword>
<dbReference type="SMART" id="SM00490">
    <property type="entry name" value="HELICc"/>
    <property type="match status" value="1"/>
</dbReference>
<evidence type="ECO:0000259" key="3">
    <source>
        <dbReference type="PROSITE" id="PS51194"/>
    </source>
</evidence>
<dbReference type="Proteomes" id="UP001139308">
    <property type="component" value="Unassembled WGS sequence"/>
</dbReference>
<dbReference type="Gene3D" id="3.40.50.150">
    <property type="entry name" value="Vaccinia Virus protein VP39"/>
    <property type="match status" value="1"/>
</dbReference>
<evidence type="ECO:0000259" key="2">
    <source>
        <dbReference type="PROSITE" id="PS51192"/>
    </source>
</evidence>
<dbReference type="SUPFAM" id="SSF53335">
    <property type="entry name" value="S-adenosyl-L-methionine-dependent methyltransferases"/>
    <property type="match status" value="1"/>
</dbReference>
<evidence type="ECO:0000313" key="5">
    <source>
        <dbReference type="Proteomes" id="UP001139308"/>
    </source>
</evidence>
<keyword evidence="4" id="KW-0347">Helicase</keyword>
<feature type="domain" description="Helicase C-terminal" evidence="3">
    <location>
        <begin position="475"/>
        <end position="653"/>
    </location>
</feature>
<dbReference type="Pfam" id="PF18135">
    <property type="entry name" value="Type_ISP_C"/>
    <property type="match status" value="1"/>
</dbReference>
<dbReference type="Pfam" id="PF04851">
    <property type="entry name" value="ResIII"/>
    <property type="match status" value="1"/>
</dbReference>
<dbReference type="SMART" id="SM00487">
    <property type="entry name" value="DEXDc"/>
    <property type="match status" value="1"/>
</dbReference>
<reference evidence="4" key="1">
    <citation type="submission" date="2022-01" db="EMBL/GenBank/DDBJ databases">
        <title>Genome sequence and assembly of Parabukholderia sp. RG36.</title>
        <authorList>
            <person name="Chhetri G."/>
        </authorList>
    </citation>
    <scope>NUCLEOTIDE SEQUENCE</scope>
    <source>
        <strain evidence="4">RG36</strain>
    </source>
</reference>
<keyword evidence="5" id="KW-1185">Reference proteome</keyword>
<dbReference type="GO" id="GO:0005829">
    <property type="term" value="C:cytosol"/>
    <property type="evidence" value="ECO:0007669"/>
    <property type="project" value="TreeGrafter"/>
</dbReference>
<keyword evidence="4" id="KW-0547">Nucleotide-binding</keyword>
<feature type="domain" description="Helicase ATP-binding" evidence="2">
    <location>
        <begin position="179"/>
        <end position="382"/>
    </location>
</feature>
<name>A0A9X2A1G1_9BURK</name>
<dbReference type="SUPFAM" id="SSF52980">
    <property type="entry name" value="Restriction endonuclease-like"/>
    <property type="match status" value="1"/>
</dbReference>
<dbReference type="EMBL" id="JAKLJA010000045">
    <property type="protein sequence ID" value="MCG5077916.1"/>
    <property type="molecule type" value="Genomic_DNA"/>
</dbReference>
<dbReference type="PANTHER" id="PTHR47396:SF1">
    <property type="entry name" value="ATP-DEPENDENT HELICASE IRC3-RELATED"/>
    <property type="match status" value="1"/>
</dbReference>
<dbReference type="PROSITE" id="PS51194">
    <property type="entry name" value="HELICASE_CTER"/>
    <property type="match status" value="1"/>
</dbReference>
<dbReference type="InterPro" id="IPR014001">
    <property type="entry name" value="Helicase_ATP-bd"/>
</dbReference>
<dbReference type="Pfam" id="PF02384">
    <property type="entry name" value="N6_Mtase"/>
    <property type="match status" value="1"/>
</dbReference>
<sequence>MTALEKLLDTFRHTAVTEREKGTYFEELIVTYLRNEATYRDLYSDVWAYAEWADLQGLDKRDTGIDLVAKTRGTDEFHAIQCKMYAPDYKVQKGDIDSFFTASGKKPFTRRIIVATTNHWSEHAEDALLDQQPPVSKIDLTALEESQIDWGQYHPKAAPVIKAKKELRPHQQGALNAVVHGLADADRGTLIMACGTGKTMTALKIAETIAGAGKRVLFLVPSLSLLSQTLTEWTQESETPLHSFAVCSDSDVGKKRKKEDDMVQTFVHELRYPATTNSARLVEEMSKRHDASHMSVVFSTYHSIDVISRAQKQFGMADFDLIVCDEAHRTTGATFGDDDESTFVRVHDADYIRSAKRLYMTATPRIYGDSAKATAERDNVALCSMDDKALYGEELFVITFSEAVKRGLLVDYKVIVLAVEETHVNRRLQDLLRDENNQLKVDDAAKIVGCWKALSKQGLTEDLVGDGDPMSRAVAFCQVIEVSKGAKTHKVSSKQIAGMFQSVVEAYQESEETEEFEQAARLHCEAEHVDGGMNASEKEAKLAWLKAETPENTCRILSNVRCLSEGVDVPALDAVLFLTPRNSQVDVVQSVGRVMRNAPGKKRGYVVLPVVIPAGVEPHEALNDNKTYAVVWQVLQALRSHDDRFDAMVNKLDLIGKDTSKMEVIAITDKIQKKQQKTNGTKNKDAGKGGFTIGEAVKKRTVQEQHELEFEIGEIEKAIYAKLVQKVGNRHHWEDWANDIAKIARTHIDRITGIIENPANTKEREAFDAFAAELRDDLNGSITDGEIIEMLAQHLITKPVFDALFADYSFAKHNPMSLAMQSVLDVLQEHRLDKESDTLERFYESVKMRAEGIDNASGKQKIVVELYNNFFAKAFPLLRDKLGIVYTPVEVVDFIIHSVGHVLQSEFGQTLGSKGVHIIDPFVGTGTFVTRLLQSGLIKPEELPHKYKHEIHANEIVLLAYYIAAVNIEAVYHGIVGGKYQPFEGICLADTFQLYEKEDLVDAVQASNSARRKRQKKLDIRVIMGNPPYSAGQDSANDNNQNVAYPHLDSRIRSTYAERSSATNKNALYDSYIRAIRWASDRIGKSGVIGFVTNAGFLEANTADGLRKCLADEFSSIHVFHLRGNQRTSGEVSRREGGKIFGGGSRAPIAISILVKNPDATQHGQIFFHDIGDYLTREEKLAKISTFGSIDGITQVRGWRSITPDQHGDWLKQRDDGFGEYIALGDKDGKEPQALFESYSGGVKTQRDAWCYNSSKSAVAANMTRMIDAYNSEVARFAQATNGLDKKAREAKLDGFIDTDPTRISWTHSLKQELAPMGGQIPPPVGTSKSPT</sequence>
<dbReference type="InterPro" id="IPR039442">
    <property type="entry name" value="Mrr-like_dom"/>
</dbReference>
<dbReference type="GO" id="GO:0004386">
    <property type="term" value="F:helicase activity"/>
    <property type="evidence" value="ECO:0007669"/>
    <property type="project" value="UniProtKB-KW"/>
</dbReference>